<dbReference type="AlphaFoldDB" id="F3GL29"/>
<gene>
    <name evidence="1" type="ORF">PSYPI_38117</name>
</gene>
<keyword evidence="2" id="KW-1185">Reference proteome</keyword>
<sequence length="62" mass="6741">MNVNMQCVGTSISFNQFETIFNAAGVNSTISLSDANALPPANMLPLMHRNFKMPVHQADAMT</sequence>
<reference evidence="1 2" key="1">
    <citation type="journal article" date="2011" name="PLoS Pathog.">
        <title>Dynamic evolution of pathogenicity revealed by sequencing and comparative genomics of 19 Pseudomonas syringae isolates.</title>
        <authorList>
            <person name="Baltrus D.A."/>
            <person name="Nishimura M.T."/>
            <person name="Romanchuk A."/>
            <person name="Chang J.H."/>
            <person name="Mukhtar M.S."/>
            <person name="Cherkis K."/>
            <person name="Roach J."/>
            <person name="Grant S.R."/>
            <person name="Jones C.D."/>
            <person name="Dangl J.L."/>
        </authorList>
    </citation>
    <scope>NUCLEOTIDE SEQUENCE [LARGE SCALE GENOMIC DNA]</scope>
    <source>
        <strain evidence="1 2">1704B</strain>
    </source>
</reference>
<proteinExistence type="predicted"/>
<evidence type="ECO:0000313" key="2">
    <source>
        <dbReference type="Proteomes" id="UP000004986"/>
    </source>
</evidence>
<evidence type="ECO:0000313" key="1">
    <source>
        <dbReference type="EMBL" id="EGH47782.1"/>
    </source>
</evidence>
<dbReference type="Proteomes" id="UP000004986">
    <property type="component" value="Unassembled WGS sequence"/>
</dbReference>
<feature type="non-terminal residue" evidence="1">
    <location>
        <position position="62"/>
    </location>
</feature>
<name>F3GL29_PSESJ</name>
<protein>
    <submittedName>
        <fullName evidence="1">Uncharacterized protein</fullName>
    </submittedName>
</protein>
<dbReference type="HOGENOM" id="CLU_2928291_0_0_6"/>
<accession>F3GL29</accession>
<dbReference type="EMBL" id="AEAI01002514">
    <property type="protein sequence ID" value="EGH47782.1"/>
    <property type="molecule type" value="Genomic_DNA"/>
</dbReference>
<comment type="caution">
    <text evidence="1">The sequence shown here is derived from an EMBL/GenBank/DDBJ whole genome shotgun (WGS) entry which is preliminary data.</text>
</comment>
<organism evidence="1 2">
    <name type="scientific">Pseudomonas syringae pv. pisi str. 1704B</name>
    <dbReference type="NCBI Taxonomy" id="629263"/>
    <lineage>
        <taxon>Bacteria</taxon>
        <taxon>Pseudomonadati</taxon>
        <taxon>Pseudomonadota</taxon>
        <taxon>Gammaproteobacteria</taxon>
        <taxon>Pseudomonadales</taxon>
        <taxon>Pseudomonadaceae</taxon>
        <taxon>Pseudomonas</taxon>
        <taxon>Pseudomonas syringae</taxon>
    </lineage>
</organism>